<reference evidence="14" key="4">
    <citation type="submission" date="2022-06" db="UniProtKB">
        <authorList>
            <consortium name="EnsemblMetazoa"/>
        </authorList>
    </citation>
    <scope>IDENTIFICATION</scope>
</reference>
<dbReference type="InterPro" id="IPR032037">
    <property type="entry name" value="MMACHC"/>
</dbReference>
<dbReference type="AlphaFoldDB" id="A0A132ABS6"/>
<gene>
    <name evidence="13" type="ORF">QR98_0069490</name>
    <name evidence="12" type="ORF">SSS_6515</name>
</gene>
<dbReference type="PANTHER" id="PTHR31457:SF2">
    <property type="entry name" value="CYANOCOBALAMIN REDUCTASE _ ALKYLCOBALAMIN DEALKYLASE"/>
    <property type="match status" value="1"/>
</dbReference>
<dbReference type="GO" id="GO:0033787">
    <property type="term" value="F:cyanocobalamin reductase (cyanide-eliminating) (NADP+) activity"/>
    <property type="evidence" value="ECO:0007669"/>
    <property type="project" value="TreeGrafter"/>
</dbReference>
<dbReference type="Proteomes" id="UP000070412">
    <property type="component" value="Unassembled WGS sequence"/>
</dbReference>
<dbReference type="GO" id="GO:0009235">
    <property type="term" value="P:cobalamin metabolic process"/>
    <property type="evidence" value="ECO:0007669"/>
    <property type="project" value="TreeGrafter"/>
</dbReference>
<evidence type="ECO:0000256" key="1">
    <source>
        <dbReference type="ARBA" id="ARBA00001917"/>
    </source>
</evidence>
<evidence type="ECO:0000256" key="5">
    <source>
        <dbReference type="ARBA" id="ARBA00022490"/>
    </source>
</evidence>
<reference evidence="15" key="2">
    <citation type="journal article" date="2020" name="PLoS Negl. Trop. Dis.">
        <title>High-quality nuclear genome for Sarcoptes scabiei-A critical resource for a neglected parasite.</title>
        <authorList>
            <person name="Korhonen P.K."/>
            <person name="Gasser R.B."/>
            <person name="Ma G."/>
            <person name="Wang T."/>
            <person name="Stroehlein A.J."/>
            <person name="Young N.D."/>
            <person name="Ang C.S."/>
            <person name="Fernando D.D."/>
            <person name="Lu H.C."/>
            <person name="Taylor S."/>
            <person name="Reynolds S.L."/>
            <person name="Mofiz E."/>
            <person name="Najaraj S.H."/>
            <person name="Gowda H."/>
            <person name="Madugundu A."/>
            <person name="Renuse S."/>
            <person name="Holt D."/>
            <person name="Pandey A."/>
            <person name="Papenfuss A.T."/>
            <person name="Fischer K."/>
        </authorList>
    </citation>
    <scope>NUCLEOTIDE SEQUENCE [LARGE SCALE GENOMIC DNA]</scope>
</reference>
<reference evidence="13 16" key="1">
    <citation type="journal article" date="2015" name="Parasit. Vectors">
        <title>Draft genome of the scabies mite.</title>
        <authorList>
            <person name="Rider S.D.Jr."/>
            <person name="Morgan M.S."/>
            <person name="Arlian L.G."/>
        </authorList>
    </citation>
    <scope>NUCLEOTIDE SEQUENCE [LARGE SCALE GENOMIC DNA]</scope>
    <source>
        <strain evidence="13">Arlian Lab</strain>
    </source>
</reference>
<evidence type="ECO:0000313" key="13">
    <source>
        <dbReference type="EMBL" id="KPM08432.1"/>
    </source>
</evidence>
<organism evidence="13 16">
    <name type="scientific">Sarcoptes scabiei</name>
    <name type="common">Itch mite</name>
    <name type="synonym">Acarus scabiei</name>
    <dbReference type="NCBI Taxonomy" id="52283"/>
    <lineage>
        <taxon>Eukaryota</taxon>
        <taxon>Metazoa</taxon>
        <taxon>Ecdysozoa</taxon>
        <taxon>Arthropoda</taxon>
        <taxon>Chelicerata</taxon>
        <taxon>Arachnida</taxon>
        <taxon>Acari</taxon>
        <taxon>Acariformes</taxon>
        <taxon>Sarcoptiformes</taxon>
        <taxon>Astigmata</taxon>
        <taxon>Psoroptidia</taxon>
        <taxon>Sarcoptoidea</taxon>
        <taxon>Sarcoptidae</taxon>
        <taxon>Sarcoptinae</taxon>
        <taxon>Sarcoptes</taxon>
    </lineage>
</organism>
<keyword evidence="15" id="KW-1185">Reference proteome</keyword>
<dbReference type="GO" id="GO:0005737">
    <property type="term" value="C:cytoplasm"/>
    <property type="evidence" value="ECO:0007669"/>
    <property type="project" value="UniProtKB-SubCell"/>
</dbReference>
<evidence type="ECO:0000256" key="2">
    <source>
        <dbReference type="ARBA" id="ARBA00001974"/>
    </source>
</evidence>
<comment type="cofactor">
    <cofactor evidence="2">
        <name>FAD</name>
        <dbReference type="ChEBI" id="CHEBI:57692"/>
    </cofactor>
</comment>
<keyword evidence="7" id="KW-0288">FMN</keyword>
<protein>
    <recommendedName>
        <fullName evidence="11">Cyanocobalamin reductase (cyanide-eliminating)</fullName>
    </recommendedName>
</protein>
<evidence type="ECO:0000256" key="9">
    <source>
        <dbReference type="ARBA" id="ARBA00022857"/>
    </source>
</evidence>
<sequence>MVLGKEIEQSFLDLGLEIHYFKIGWYNQIVETDFNLKYPDDTLAFLVLSTPSWFERTFIPFVLENIDPINLESSKFVRDPIDQCMMFYFQTFKEKISLMTKSEIDVIHDFEIQMPSRRPKILMQTVAHVSGAAYYYKEKSDRSETNTEPKRRQMGVCIHPKYGGWFGLRGVFILREIQRSELMPKQSLDVVPDNQDQQRLLKLFNEQWYSGLYRDIIPVKERYSDLQLEYFTLKPKDRIEFLLKRISPIIERNDQV</sequence>
<keyword evidence="10" id="KW-0560">Oxidoreductase</keyword>
<evidence type="ECO:0000256" key="6">
    <source>
        <dbReference type="ARBA" id="ARBA00022630"/>
    </source>
</evidence>
<evidence type="ECO:0000256" key="8">
    <source>
        <dbReference type="ARBA" id="ARBA00022827"/>
    </source>
</evidence>
<evidence type="ECO:0000313" key="15">
    <source>
        <dbReference type="Proteomes" id="UP000070412"/>
    </source>
</evidence>
<dbReference type="OrthoDB" id="409189at2759"/>
<evidence type="ECO:0000256" key="3">
    <source>
        <dbReference type="ARBA" id="ARBA00004496"/>
    </source>
</evidence>
<dbReference type="Pfam" id="PF16690">
    <property type="entry name" value="MMACHC"/>
    <property type="match status" value="1"/>
</dbReference>
<evidence type="ECO:0000256" key="4">
    <source>
        <dbReference type="ARBA" id="ARBA00007762"/>
    </source>
</evidence>
<evidence type="ECO:0000313" key="12">
    <source>
        <dbReference type="EMBL" id="KAF7491371.1"/>
    </source>
</evidence>
<keyword evidence="5" id="KW-0963">Cytoplasm</keyword>
<comment type="cofactor">
    <cofactor evidence="1">
        <name>FMN</name>
        <dbReference type="ChEBI" id="CHEBI:58210"/>
    </cofactor>
</comment>
<dbReference type="PANTHER" id="PTHR31457">
    <property type="entry name" value="METHYLMALONIC ACIDURIA AND HOMOCYSTINURIA TYPE C PROTEIN"/>
    <property type="match status" value="1"/>
</dbReference>
<reference evidence="12" key="3">
    <citation type="submission" date="2020-01" db="EMBL/GenBank/DDBJ databases">
        <authorList>
            <person name="Korhonen P.K.K."/>
            <person name="Guangxu M.G."/>
            <person name="Wang T.W."/>
            <person name="Stroehlein A.J.S."/>
            <person name="Young N.D."/>
            <person name="Ang C.-S.A."/>
            <person name="Fernando D.W.F."/>
            <person name="Lu H.L."/>
            <person name="Taylor S.T."/>
            <person name="Ehtesham M.E.M."/>
            <person name="Najaraj S.H.N."/>
            <person name="Harsha G.H.G."/>
            <person name="Madugundu A.M."/>
            <person name="Renuse S.R."/>
            <person name="Holt D.H."/>
            <person name="Pandey A.P."/>
            <person name="Papenfuss A.P."/>
            <person name="Gasser R.B.G."/>
            <person name="Fischer K.F."/>
        </authorList>
    </citation>
    <scope>NUCLEOTIDE SEQUENCE</scope>
    <source>
        <strain evidence="12">SSS_KF_BRIS2020</strain>
    </source>
</reference>
<proteinExistence type="inferred from homology"/>
<evidence type="ECO:0000256" key="7">
    <source>
        <dbReference type="ARBA" id="ARBA00022643"/>
    </source>
</evidence>
<dbReference type="EMBL" id="WVUK01000060">
    <property type="protein sequence ID" value="KAF7491371.1"/>
    <property type="molecule type" value="Genomic_DNA"/>
</dbReference>
<comment type="subcellular location">
    <subcellularLocation>
        <location evidence="3">Cytoplasm</location>
    </subcellularLocation>
</comment>
<name>A0A132ABS6_SARSC</name>
<accession>A0A132ABS6</accession>
<evidence type="ECO:0000256" key="10">
    <source>
        <dbReference type="ARBA" id="ARBA00023002"/>
    </source>
</evidence>
<comment type="similarity">
    <text evidence="4">Belongs to the MMACHC family.</text>
</comment>
<keyword evidence="6" id="KW-0285">Flavoprotein</keyword>
<evidence type="ECO:0000313" key="14">
    <source>
        <dbReference type="EnsemblMetazoa" id="KAF7491371.1"/>
    </source>
</evidence>
<dbReference type="OMA" id="FQVGWYN"/>
<dbReference type="GO" id="GO:0071949">
    <property type="term" value="F:FAD binding"/>
    <property type="evidence" value="ECO:0007669"/>
    <property type="project" value="TreeGrafter"/>
</dbReference>
<keyword evidence="9" id="KW-0521">NADP</keyword>
<dbReference type="VEuPathDB" id="VectorBase:SSCA001027"/>
<evidence type="ECO:0000313" key="16">
    <source>
        <dbReference type="Proteomes" id="UP000616769"/>
    </source>
</evidence>
<dbReference type="EnsemblMetazoa" id="SSS_6515s_mrna">
    <property type="protein sequence ID" value="KAF7491371.1"/>
    <property type="gene ID" value="SSS_6515"/>
</dbReference>
<dbReference type="Proteomes" id="UP000616769">
    <property type="component" value="Unassembled WGS sequence"/>
</dbReference>
<evidence type="ECO:0000256" key="11">
    <source>
        <dbReference type="ARBA" id="ARBA00031313"/>
    </source>
</evidence>
<dbReference type="CDD" id="cd12959">
    <property type="entry name" value="MMACHC-like"/>
    <property type="match status" value="1"/>
</dbReference>
<keyword evidence="8" id="KW-0274">FAD</keyword>
<dbReference type="EMBL" id="JXLN01012402">
    <property type="protein sequence ID" value="KPM08432.1"/>
    <property type="molecule type" value="Genomic_DNA"/>
</dbReference>
<dbReference type="GO" id="GO:0032451">
    <property type="term" value="F:demethylase activity"/>
    <property type="evidence" value="ECO:0007669"/>
    <property type="project" value="TreeGrafter"/>
</dbReference>